<evidence type="ECO:0000256" key="2">
    <source>
        <dbReference type="PROSITE-ProRule" id="PRU00285"/>
    </source>
</evidence>
<dbReference type="Gene3D" id="2.60.40.790">
    <property type="match status" value="2"/>
</dbReference>
<sequence length="300" mass="33417">MATTDRGDGFTRYTAYPMSRPLELYNYLQPASEWKEEDGALVLLLRIPSVRHEQLGVTVESTNEIKVSGEYTPAGDDRTVRFNAVYGSIPENFSSSELTVDLTLRIRIPKIISAAQTGPTGSQATTSQEAAQETRDEQKGQKNGEYLKEKRWLHPRAYFQEDQVRIIRLPSSHAIQVHAERSLAGNRRSRFNRDFPVPENCDVNKMQARFQAGVFTIEVPKVTTRQPCPEATDKPPIPPNSAVSSSVGEEKGKPDSLEGIEEAASREPSRVRRIVTIPKKTSKPNDASKPIAQKGEDEAP</sequence>
<evidence type="ECO:0000313" key="7">
    <source>
        <dbReference type="Proteomes" id="UP001151529"/>
    </source>
</evidence>
<reference evidence="6" key="2">
    <citation type="journal article" date="2023" name="Int. J. Mol. Sci.">
        <title>De Novo Assembly and Annotation of 11 Diverse Shrub Willow (Salix) Genomes Reveals Novel Gene Organization in Sex-Linked Regions.</title>
        <authorList>
            <person name="Hyden B."/>
            <person name="Feng K."/>
            <person name="Yates T.B."/>
            <person name="Jawdy S."/>
            <person name="Cereghino C."/>
            <person name="Smart L.B."/>
            <person name="Muchero W."/>
        </authorList>
    </citation>
    <scope>NUCLEOTIDE SEQUENCE [LARGE SCALE GENOMIC DNA]</scope>
    <source>
        <tissue evidence="6">Shoot tip</tissue>
    </source>
</reference>
<dbReference type="CDD" id="cd06464">
    <property type="entry name" value="ACD_sHsps-like"/>
    <property type="match status" value="1"/>
</dbReference>
<dbReference type="SUPFAM" id="SSF49764">
    <property type="entry name" value="HSP20-like chaperones"/>
    <property type="match status" value="2"/>
</dbReference>
<evidence type="ECO:0000313" key="6">
    <source>
        <dbReference type="EMBL" id="KAJ6720060.1"/>
    </source>
</evidence>
<organism evidence="6 7">
    <name type="scientific">Salix viminalis</name>
    <name type="common">Common osier</name>
    <name type="synonym">Basket willow</name>
    <dbReference type="NCBI Taxonomy" id="40686"/>
    <lineage>
        <taxon>Eukaryota</taxon>
        <taxon>Viridiplantae</taxon>
        <taxon>Streptophyta</taxon>
        <taxon>Embryophyta</taxon>
        <taxon>Tracheophyta</taxon>
        <taxon>Spermatophyta</taxon>
        <taxon>Magnoliopsida</taxon>
        <taxon>eudicotyledons</taxon>
        <taxon>Gunneridae</taxon>
        <taxon>Pentapetalae</taxon>
        <taxon>rosids</taxon>
        <taxon>fabids</taxon>
        <taxon>Malpighiales</taxon>
        <taxon>Salicaceae</taxon>
        <taxon>Saliceae</taxon>
        <taxon>Salix</taxon>
    </lineage>
</organism>
<evidence type="ECO:0000256" key="4">
    <source>
        <dbReference type="SAM" id="MobiDB-lite"/>
    </source>
</evidence>
<dbReference type="Proteomes" id="UP001151529">
    <property type="component" value="Chromosome 10"/>
</dbReference>
<dbReference type="PANTHER" id="PTHR11527">
    <property type="entry name" value="HEAT-SHOCK PROTEIN 20 FAMILY MEMBER"/>
    <property type="match status" value="1"/>
</dbReference>
<comment type="caution">
    <text evidence="6">The sequence shown here is derived from an EMBL/GenBank/DDBJ whole genome shotgun (WGS) entry which is preliminary data.</text>
</comment>
<dbReference type="AlphaFoldDB" id="A0A9Q0Z3K4"/>
<comment type="similarity">
    <text evidence="2 3">Belongs to the small heat shock protein (HSP20) family.</text>
</comment>
<dbReference type="InterPro" id="IPR002068">
    <property type="entry name" value="A-crystallin/Hsp20_dom"/>
</dbReference>
<dbReference type="OrthoDB" id="1431247at2759"/>
<feature type="compositionally biased region" description="Basic and acidic residues" evidence="4">
    <location>
        <begin position="132"/>
        <end position="145"/>
    </location>
</feature>
<feature type="compositionally biased region" description="Polar residues" evidence="4">
    <location>
        <begin position="116"/>
        <end position="131"/>
    </location>
</feature>
<name>A0A9Q0Z3K4_SALVM</name>
<keyword evidence="1 6" id="KW-0346">Stress response</keyword>
<evidence type="ECO:0000259" key="5">
    <source>
        <dbReference type="PROSITE" id="PS01031"/>
    </source>
</evidence>
<dbReference type="PROSITE" id="PS01031">
    <property type="entry name" value="SHSP"/>
    <property type="match status" value="1"/>
</dbReference>
<feature type="region of interest" description="Disordered" evidence="4">
    <location>
        <begin position="225"/>
        <end position="300"/>
    </location>
</feature>
<dbReference type="InterPro" id="IPR008978">
    <property type="entry name" value="HSP20-like_chaperone"/>
</dbReference>
<evidence type="ECO:0000256" key="1">
    <source>
        <dbReference type="ARBA" id="ARBA00023016"/>
    </source>
</evidence>
<protein>
    <submittedName>
        <fullName evidence="6">HEAT SHOCK PROTEIN 26</fullName>
    </submittedName>
</protein>
<keyword evidence="7" id="KW-1185">Reference proteome</keyword>
<evidence type="ECO:0000256" key="3">
    <source>
        <dbReference type="RuleBase" id="RU003616"/>
    </source>
</evidence>
<feature type="domain" description="SHSP" evidence="5">
    <location>
        <begin position="23"/>
        <end position="240"/>
    </location>
</feature>
<proteinExistence type="inferred from homology"/>
<dbReference type="InterPro" id="IPR031107">
    <property type="entry name" value="Small_HSP"/>
</dbReference>
<gene>
    <name evidence="6" type="ORF">OIU85_023296</name>
</gene>
<dbReference type="EMBL" id="JAPFFL010000006">
    <property type="protein sequence ID" value="KAJ6720060.1"/>
    <property type="molecule type" value="Genomic_DNA"/>
</dbReference>
<feature type="region of interest" description="Disordered" evidence="4">
    <location>
        <begin position="116"/>
        <end position="145"/>
    </location>
</feature>
<dbReference type="Pfam" id="PF00011">
    <property type="entry name" value="HSP20"/>
    <property type="match status" value="1"/>
</dbReference>
<accession>A0A9Q0Z3K4</accession>
<reference evidence="6" key="1">
    <citation type="submission" date="2022-11" db="EMBL/GenBank/DDBJ databases">
        <authorList>
            <person name="Hyden B.L."/>
            <person name="Feng K."/>
            <person name="Yates T."/>
            <person name="Jawdy S."/>
            <person name="Smart L.B."/>
            <person name="Muchero W."/>
        </authorList>
    </citation>
    <scope>NUCLEOTIDE SEQUENCE</scope>
    <source>
        <tissue evidence="6">Shoot tip</tissue>
    </source>
</reference>